<dbReference type="EMBL" id="LJSG01000013">
    <property type="protein sequence ID" value="KPP91536.1"/>
    <property type="molecule type" value="Genomic_DNA"/>
</dbReference>
<gene>
    <name evidence="2" type="primary">flgN</name>
    <name evidence="1" type="ORF">Ga0058931_2686</name>
    <name evidence="2" type="ORF">HLUCCA05_00070</name>
</gene>
<protein>
    <submittedName>
        <fullName evidence="2">Flagellar protein FlgN</fullName>
    </submittedName>
</protein>
<evidence type="ECO:0000313" key="4">
    <source>
        <dbReference type="Proteomes" id="UP000182045"/>
    </source>
</evidence>
<keyword evidence="2" id="KW-0969">Cilium</keyword>
<dbReference type="EMBL" id="FBYC01000004">
    <property type="protein sequence ID" value="CUX82958.1"/>
    <property type="molecule type" value="Genomic_DNA"/>
</dbReference>
<dbReference type="STRING" id="1666912.Ga0058931_2686"/>
<dbReference type="Proteomes" id="UP000182045">
    <property type="component" value="Unassembled WGS sequence"/>
</dbReference>
<accession>A0A0P7YM00</accession>
<keyword evidence="2" id="KW-0966">Cell projection</keyword>
<reference evidence="2 3" key="1">
    <citation type="submission" date="2015-09" db="EMBL/GenBank/DDBJ databases">
        <title>Identification and resolution of microdiversity through metagenomic sequencing of parallel consortia.</title>
        <authorList>
            <person name="Nelson W.C."/>
            <person name="Romine M.F."/>
            <person name="Lindemann S.R."/>
        </authorList>
    </citation>
    <scope>NUCLEOTIDE SEQUENCE [LARGE SCALE GENOMIC DNA]</scope>
    <source>
        <strain evidence="2">HL-91</strain>
    </source>
</reference>
<dbReference type="Proteomes" id="UP000050413">
    <property type="component" value="Unassembled WGS sequence"/>
</dbReference>
<dbReference type="RefSeq" id="WP_072246768.1">
    <property type="nucleotide sequence ID" value="NZ_FBYC01000004.1"/>
</dbReference>
<sequence length="113" mass="12110">MIGPSPFARMQSILIAEHAALLSGNLHELEPIAERKERAAARLKRGHLTSAELGTLQVLARRNAELLDVVSQAIQTVRNLTHGQSSTVGTTAYGADGTRHALCNPASQFTQKA</sequence>
<proteinExistence type="predicted"/>
<evidence type="ECO:0000313" key="2">
    <source>
        <dbReference type="EMBL" id="KPP91536.1"/>
    </source>
</evidence>
<name>A0A0P7YM00_9RHOB</name>
<evidence type="ECO:0000313" key="1">
    <source>
        <dbReference type="EMBL" id="CUX82958.1"/>
    </source>
</evidence>
<comment type="caution">
    <text evidence="2">The sequence shown here is derived from an EMBL/GenBank/DDBJ whole genome shotgun (WGS) entry which is preliminary data.</text>
</comment>
<keyword evidence="4" id="KW-1185">Reference proteome</keyword>
<dbReference type="AlphaFoldDB" id="A0A0P7YM00"/>
<reference evidence="1 4" key="2">
    <citation type="submission" date="2016-01" db="EMBL/GenBank/DDBJ databases">
        <authorList>
            <person name="Varghese N."/>
        </authorList>
    </citation>
    <scope>NUCLEOTIDE SEQUENCE [LARGE SCALE GENOMIC DNA]</scope>
    <source>
        <strain evidence="1 4">HL-91</strain>
    </source>
</reference>
<evidence type="ECO:0000313" key="3">
    <source>
        <dbReference type="Proteomes" id="UP000050413"/>
    </source>
</evidence>
<keyword evidence="2" id="KW-0282">Flagellum</keyword>
<organism evidence="2 3">
    <name type="scientific">Roseibaca calidilacus</name>
    <dbReference type="NCBI Taxonomy" id="1666912"/>
    <lineage>
        <taxon>Bacteria</taxon>
        <taxon>Pseudomonadati</taxon>
        <taxon>Pseudomonadota</taxon>
        <taxon>Alphaproteobacteria</taxon>
        <taxon>Rhodobacterales</taxon>
        <taxon>Paracoccaceae</taxon>
        <taxon>Roseinatronobacter</taxon>
    </lineage>
</organism>